<feature type="transmembrane region" description="Helical" evidence="2">
    <location>
        <begin position="6"/>
        <end position="29"/>
    </location>
</feature>
<keyword evidence="2" id="KW-0472">Membrane</keyword>
<dbReference type="OrthoDB" id="5773063at2"/>
<gene>
    <name evidence="3" type="ORF">THSYN_00455</name>
</gene>
<evidence type="ECO:0000256" key="2">
    <source>
        <dbReference type="SAM" id="Phobius"/>
    </source>
</evidence>
<name>A0A2K8UG95_9GAMM</name>
<keyword evidence="2" id="KW-0812">Transmembrane</keyword>
<dbReference type="Proteomes" id="UP000232638">
    <property type="component" value="Chromosome"/>
</dbReference>
<feature type="region of interest" description="Disordered" evidence="1">
    <location>
        <begin position="88"/>
        <end position="107"/>
    </location>
</feature>
<evidence type="ECO:0000313" key="4">
    <source>
        <dbReference type="Proteomes" id="UP000232638"/>
    </source>
</evidence>
<feature type="compositionally biased region" description="Low complexity" evidence="1">
    <location>
        <begin position="88"/>
        <end position="97"/>
    </location>
</feature>
<dbReference type="AlphaFoldDB" id="A0A2K8UG95"/>
<dbReference type="InterPro" id="IPR017581">
    <property type="entry name" value="AtpR-like"/>
</dbReference>
<sequence>MNEPLALALAGVAGLVLGAIFFGALWWTLRKGLQSPRPGRWLLGSLVLRTAIVLAGFYLVGAGHWERMLACLLGFVSARLALTRMAARPAAGSRAASTQEANRGLES</sequence>
<keyword evidence="2" id="KW-1133">Transmembrane helix</keyword>
<reference evidence="3 4" key="1">
    <citation type="submission" date="2017-03" db="EMBL/GenBank/DDBJ databases">
        <title>Complete genome sequence of Candidatus 'Thiodictyon syntrophicum' sp. nov. strain Cad16T, a photolithoautotroph purple sulfur bacterium isolated from an alpine meromictic lake.</title>
        <authorList>
            <person name="Luedin S.M."/>
            <person name="Pothier J.F."/>
            <person name="Danza F."/>
            <person name="Storelli N."/>
            <person name="Wittwer M."/>
            <person name="Tonolla M."/>
        </authorList>
    </citation>
    <scope>NUCLEOTIDE SEQUENCE [LARGE SCALE GENOMIC DNA]</scope>
    <source>
        <strain evidence="3 4">Cad16T</strain>
    </source>
</reference>
<dbReference type="Pfam" id="PF12966">
    <property type="entry name" value="AtpR"/>
    <property type="match status" value="1"/>
</dbReference>
<protein>
    <submittedName>
        <fullName evidence="3">ATP synthase subunit I</fullName>
    </submittedName>
</protein>
<evidence type="ECO:0000313" key="3">
    <source>
        <dbReference type="EMBL" id="AUB84596.1"/>
    </source>
</evidence>
<dbReference type="KEGG" id="tsy:THSYN_00455"/>
<accession>A0A2K8UG95</accession>
<feature type="transmembrane region" description="Helical" evidence="2">
    <location>
        <begin position="41"/>
        <end position="61"/>
    </location>
</feature>
<proteinExistence type="predicted"/>
<keyword evidence="4" id="KW-1185">Reference proteome</keyword>
<dbReference type="NCBIfam" id="TIGR03165">
    <property type="entry name" value="F1F0_chp_2"/>
    <property type="match status" value="1"/>
</dbReference>
<evidence type="ECO:0000256" key="1">
    <source>
        <dbReference type="SAM" id="MobiDB-lite"/>
    </source>
</evidence>
<organism evidence="3 4">
    <name type="scientific">Candidatus Thiodictyon syntrophicum</name>
    <dbReference type="NCBI Taxonomy" id="1166950"/>
    <lineage>
        <taxon>Bacteria</taxon>
        <taxon>Pseudomonadati</taxon>
        <taxon>Pseudomonadota</taxon>
        <taxon>Gammaproteobacteria</taxon>
        <taxon>Chromatiales</taxon>
        <taxon>Chromatiaceae</taxon>
        <taxon>Thiodictyon</taxon>
    </lineage>
</organism>
<dbReference type="RefSeq" id="WP_100922246.1">
    <property type="nucleotide sequence ID" value="NZ_CP020370.1"/>
</dbReference>
<dbReference type="EMBL" id="CP020370">
    <property type="protein sequence ID" value="AUB84596.1"/>
    <property type="molecule type" value="Genomic_DNA"/>
</dbReference>